<dbReference type="AlphaFoldDB" id="A0A7S1HSZ2"/>
<reference evidence="2" key="1">
    <citation type="submission" date="2021-01" db="EMBL/GenBank/DDBJ databases">
        <authorList>
            <person name="Corre E."/>
            <person name="Pelletier E."/>
            <person name="Niang G."/>
            <person name="Scheremetjew M."/>
            <person name="Finn R."/>
            <person name="Kale V."/>
            <person name="Holt S."/>
            <person name="Cochrane G."/>
            <person name="Meng A."/>
            <person name="Brown T."/>
            <person name="Cohen L."/>
        </authorList>
    </citation>
    <scope>NUCLEOTIDE SEQUENCE</scope>
    <source>
        <strain evidence="2">NIES-381</strain>
    </source>
</reference>
<feature type="signal peptide" evidence="1">
    <location>
        <begin position="1"/>
        <end position="18"/>
    </location>
</feature>
<proteinExistence type="predicted"/>
<dbReference type="EMBL" id="HBGA01004116">
    <property type="protein sequence ID" value="CAD8990294.1"/>
    <property type="molecule type" value="Transcribed_RNA"/>
</dbReference>
<evidence type="ECO:0000256" key="1">
    <source>
        <dbReference type="SAM" id="SignalP"/>
    </source>
</evidence>
<accession>A0A7S1HSZ2</accession>
<gene>
    <name evidence="2" type="ORF">EGYM00392_LOCUS1336</name>
</gene>
<keyword evidence="1" id="KW-0732">Signal</keyword>
<protein>
    <submittedName>
        <fullName evidence="2">Uncharacterized protein</fullName>
    </submittedName>
</protein>
<organism evidence="2">
    <name type="scientific">Eutreptiella gymnastica</name>
    <dbReference type="NCBI Taxonomy" id="73025"/>
    <lineage>
        <taxon>Eukaryota</taxon>
        <taxon>Discoba</taxon>
        <taxon>Euglenozoa</taxon>
        <taxon>Euglenida</taxon>
        <taxon>Spirocuta</taxon>
        <taxon>Euglenophyceae</taxon>
        <taxon>Eutreptiales</taxon>
        <taxon>Eutreptiaceae</taxon>
        <taxon>Eutreptiella</taxon>
    </lineage>
</organism>
<evidence type="ECO:0000313" key="2">
    <source>
        <dbReference type="EMBL" id="CAD8990294.1"/>
    </source>
</evidence>
<sequence length="950" mass="105257">MMNKLILLLVVLLPFAEANWFRYGQITWERVMNATTANKFVVRFSFKLGINDVNNNQALGNEYDFKGLKFKFGDGTNSSLKGPIVDYHAASTIYGQQWFIMNPVIEHEYASAGPFYGMVESEPFARDSTLEYNDLNTFRLRCQVDLSNGNNFSPVITEPFQQNFYWNQTDVRFVGYDPDGDPVTFRLATLYEMGDDLNPALLGPTAQISRQPPELTVGFTNGTISWVKARDLPIGKYQLQVMFMDGKGAEVPVDFILINKPSLNSRPTIGGGNTPVVPYENFLVNQPITYEIQACDATDSIMEIYSTMDPTFMKAVGTLVTVPTSGQFCSYQKFNFTPPTTAPGRYCVFAIDAVGSVSQIYCYSFDISAAPRIDDLWQAPTKAFKDNMLEAWFNGYYINALDRVAIILATESCAALASSAGAQVEAIFNPVSRVALGPTLNYNRSTINLKAEQLGWNKWCYKLNAGTAYGNELPWSEIPGAVPFEIIDYGVRRISALPGCPLYDKAFRYVLQGVDLQRFDRVKFLTPSRPPHWISTINCEGLTDSDGTAIKDFGVLDGLSPGFVIGAERVEFPWKVTQNDVGQYFCYKPFGKPWRMMDYLKTFADTGVWSMLSSTSLGQGQAQVVLNGIGLDINDKFAVYPYSADEDCSQMLLPGSTAATVFGAGNPLNTTHATFTVSGATYPGINLVTLCYEHKGKACRIRDINLKDSPYGYKGIPDALSTTSLYPFTDYEPFQAHVNESMIYEFTGYVPYGYIINDPCVTTPEMVKDCTTCKGMQVKVAEHGSCVGTAKGGEPRYFDKDRRVIFRLEETGLFRFCILHRIDWEPVSRGVEIIARPPPQSNEAFYKFVNCHAYLEEYAPTGTCGCFLSGYPGAPVDVPTTHPVSAALSSSLNFNQGCCASPAAARVQVGVDKLGGVDRPWGYCTHTPVLIPNPYPPYENPAAQVMPHGH</sequence>
<feature type="chain" id="PRO_5030632283" evidence="1">
    <location>
        <begin position="19"/>
        <end position="950"/>
    </location>
</feature>
<name>A0A7S1HSZ2_9EUGL</name>